<keyword evidence="3" id="KW-1185">Reference proteome</keyword>
<name>A0A399D4V6_9BACT</name>
<dbReference type="AlphaFoldDB" id="A0A399D4V6"/>
<organism evidence="2 3">
    <name type="scientific">Mariniphaga sediminis</name>
    <dbReference type="NCBI Taxonomy" id="1628158"/>
    <lineage>
        <taxon>Bacteria</taxon>
        <taxon>Pseudomonadati</taxon>
        <taxon>Bacteroidota</taxon>
        <taxon>Bacteroidia</taxon>
        <taxon>Marinilabiliales</taxon>
        <taxon>Prolixibacteraceae</taxon>
        <taxon>Mariniphaga</taxon>
    </lineage>
</organism>
<dbReference type="Pfam" id="PF13827">
    <property type="entry name" value="DUF4189"/>
    <property type="match status" value="1"/>
</dbReference>
<proteinExistence type="predicted"/>
<sequence length="176" mass="19370">MIMKRKYMLLVPLFTFSLLFFTLKTHSKFYYTLEGKTQSDDSGTTKYGALAIDRGNGIYYGWSSDCISLAEAEKKALDVCREKGGNCTIVLSFSGTGCAAYRFITGNVGMGYGWGLAKTKEEADVKAKKECAERSFGLPAPNVVFKCNSKGSGELKEIYDAHDEINAIQPGIITDY</sequence>
<gene>
    <name evidence="2" type="ORF">D1164_00490</name>
</gene>
<dbReference type="Proteomes" id="UP000266441">
    <property type="component" value="Unassembled WGS sequence"/>
</dbReference>
<evidence type="ECO:0000313" key="3">
    <source>
        <dbReference type="Proteomes" id="UP000266441"/>
    </source>
</evidence>
<feature type="domain" description="DUF4189" evidence="1">
    <location>
        <begin position="47"/>
        <end position="133"/>
    </location>
</feature>
<dbReference type="InterPro" id="IPR025240">
    <property type="entry name" value="DUF4189"/>
</dbReference>
<evidence type="ECO:0000313" key="2">
    <source>
        <dbReference type="EMBL" id="RIH66944.1"/>
    </source>
</evidence>
<accession>A0A399D4V6</accession>
<reference evidence="2 3" key="1">
    <citation type="journal article" date="2015" name="Int. J. Syst. Evol. Microbiol.">
        <title>Mariniphaga sediminis sp. nov., isolated from coastal sediment.</title>
        <authorList>
            <person name="Wang F.Q."/>
            <person name="Shen Q.Y."/>
            <person name="Chen G.J."/>
            <person name="Du Z.J."/>
        </authorList>
    </citation>
    <scope>NUCLEOTIDE SEQUENCE [LARGE SCALE GENOMIC DNA]</scope>
    <source>
        <strain evidence="2 3">SY21</strain>
    </source>
</reference>
<dbReference type="OrthoDB" id="9805760at2"/>
<evidence type="ECO:0000259" key="1">
    <source>
        <dbReference type="Pfam" id="PF13827"/>
    </source>
</evidence>
<dbReference type="EMBL" id="QWET01000001">
    <property type="protein sequence ID" value="RIH66944.1"/>
    <property type="molecule type" value="Genomic_DNA"/>
</dbReference>
<comment type="caution">
    <text evidence="2">The sequence shown here is derived from an EMBL/GenBank/DDBJ whole genome shotgun (WGS) entry which is preliminary data.</text>
</comment>
<protein>
    <submittedName>
        <fullName evidence="2">DUF4189 domain-containing protein</fullName>
    </submittedName>
</protein>